<dbReference type="Proteomes" id="UP000034164">
    <property type="component" value="Unassembled WGS sequence"/>
</dbReference>
<dbReference type="EMBL" id="LCZI01001559">
    <property type="protein sequence ID" value="KKZ60318.1"/>
    <property type="molecule type" value="Genomic_DNA"/>
</dbReference>
<reference evidence="2" key="1">
    <citation type="journal article" date="2015" name="PLoS Genet.">
        <title>The dynamic genome and transcriptome of the human fungal pathogen Blastomyces and close relative Emmonsia.</title>
        <authorList>
            <person name="Munoz J.F."/>
            <person name="Gauthier G.M."/>
            <person name="Desjardins C.A."/>
            <person name="Gallo J.E."/>
            <person name="Holder J."/>
            <person name="Sullivan T.D."/>
            <person name="Marty A.J."/>
            <person name="Carmen J.C."/>
            <person name="Chen Z."/>
            <person name="Ding L."/>
            <person name="Gujja S."/>
            <person name="Magrini V."/>
            <person name="Misas E."/>
            <person name="Mitreva M."/>
            <person name="Priest M."/>
            <person name="Saif S."/>
            <person name="Whiston E.A."/>
            <person name="Young S."/>
            <person name="Zeng Q."/>
            <person name="Goldman W.E."/>
            <person name="Mardis E.R."/>
            <person name="Taylor J.W."/>
            <person name="McEwen J.G."/>
            <person name="Clay O.K."/>
            <person name="Klein B.S."/>
            <person name="Cuomo C.A."/>
        </authorList>
    </citation>
    <scope>NUCLEOTIDE SEQUENCE [LARGE SCALE GENOMIC DNA]</scope>
    <source>
        <strain evidence="2">UAMH 3008</strain>
    </source>
</reference>
<dbReference type="OrthoDB" id="195446at2759"/>
<evidence type="ECO:0000313" key="1">
    <source>
        <dbReference type="EMBL" id="KKZ60318.1"/>
    </source>
</evidence>
<protein>
    <submittedName>
        <fullName evidence="1">Uncharacterized protein</fullName>
    </submittedName>
</protein>
<comment type="caution">
    <text evidence="1">The sequence shown here is derived from an EMBL/GenBank/DDBJ whole genome shotgun (WGS) entry which is preliminary data.</text>
</comment>
<dbReference type="AlphaFoldDB" id="A0A0G2HQM9"/>
<accession>A0A0G2HQM9</accession>
<proteinExistence type="predicted"/>
<dbReference type="VEuPathDB" id="FungiDB:EMCG_04961"/>
<organism evidence="1 2">
    <name type="scientific">[Emmonsia] crescens</name>
    <dbReference type="NCBI Taxonomy" id="73230"/>
    <lineage>
        <taxon>Eukaryota</taxon>
        <taxon>Fungi</taxon>
        <taxon>Dikarya</taxon>
        <taxon>Ascomycota</taxon>
        <taxon>Pezizomycotina</taxon>
        <taxon>Eurotiomycetes</taxon>
        <taxon>Eurotiomycetidae</taxon>
        <taxon>Onygenales</taxon>
        <taxon>Ajellomycetaceae</taxon>
        <taxon>Emergomyces</taxon>
    </lineage>
</organism>
<name>A0A0G2HQM9_9EURO</name>
<evidence type="ECO:0000313" key="2">
    <source>
        <dbReference type="Proteomes" id="UP000034164"/>
    </source>
</evidence>
<gene>
    <name evidence="1" type="ORF">EMCG_04961</name>
</gene>
<sequence length="91" mass="10395">MAIPEVVRTLLEEGVDFHAELGDFGDAIIIVDFMGHDETVLILLDYRATINTDMSSQILHKVMNFPNELREVILRLIGFLRMGEHWQPSLS</sequence>